<dbReference type="PANTHER" id="PTHR21240:SF31">
    <property type="entry name" value="AMIDOHYDROLASE FAMILY PROTEIN (AFU_ORTHOLOGUE AFUA_7G05840)"/>
    <property type="match status" value="1"/>
</dbReference>
<feature type="chain" id="PRO_5043776859" description="Amidohydrolase-related domain-containing protein" evidence="4">
    <location>
        <begin position="21"/>
        <end position="356"/>
    </location>
</feature>
<evidence type="ECO:0000256" key="3">
    <source>
        <dbReference type="RuleBase" id="RU366045"/>
    </source>
</evidence>
<dbReference type="GO" id="GO:0016831">
    <property type="term" value="F:carboxy-lyase activity"/>
    <property type="evidence" value="ECO:0007669"/>
    <property type="project" value="UniProtKB-KW"/>
</dbReference>
<dbReference type="GO" id="GO:0005829">
    <property type="term" value="C:cytosol"/>
    <property type="evidence" value="ECO:0007669"/>
    <property type="project" value="TreeGrafter"/>
</dbReference>
<dbReference type="Proteomes" id="UP001383192">
    <property type="component" value="Unassembled WGS sequence"/>
</dbReference>
<dbReference type="InterPro" id="IPR006680">
    <property type="entry name" value="Amidohydro-rel"/>
</dbReference>
<dbReference type="PANTHER" id="PTHR21240">
    <property type="entry name" value="2-AMINO-3-CARBOXYLMUCONATE-6-SEMIALDEHYDE DECARBOXYLASE"/>
    <property type="match status" value="1"/>
</dbReference>
<gene>
    <name evidence="6" type="ORF">VNI00_010067</name>
</gene>
<dbReference type="InterPro" id="IPR032465">
    <property type="entry name" value="ACMSD"/>
</dbReference>
<evidence type="ECO:0000313" key="6">
    <source>
        <dbReference type="EMBL" id="KAK7039163.1"/>
    </source>
</evidence>
<protein>
    <recommendedName>
        <fullName evidence="5">Amidohydrolase-related domain-containing protein</fullName>
    </recommendedName>
</protein>
<dbReference type="GO" id="GO:0019748">
    <property type="term" value="P:secondary metabolic process"/>
    <property type="evidence" value="ECO:0007669"/>
    <property type="project" value="TreeGrafter"/>
</dbReference>
<evidence type="ECO:0000256" key="2">
    <source>
        <dbReference type="ARBA" id="ARBA00023239"/>
    </source>
</evidence>
<evidence type="ECO:0000313" key="7">
    <source>
        <dbReference type="Proteomes" id="UP001383192"/>
    </source>
</evidence>
<feature type="domain" description="Amidohydrolase-related" evidence="5">
    <location>
        <begin position="70"/>
        <end position="353"/>
    </location>
</feature>
<dbReference type="EMBL" id="JAYKXP010000039">
    <property type="protein sequence ID" value="KAK7039163.1"/>
    <property type="molecule type" value="Genomic_DNA"/>
</dbReference>
<comment type="caution">
    <text evidence="6">The sequence shown here is derived from an EMBL/GenBank/DDBJ whole genome shotgun (WGS) entry which is preliminary data.</text>
</comment>
<sequence>MRTSSLYLFSVLYLAIRCSARKWNDTGTGTIVFEEAWAIPEFLTPGIAPPVGQTSSELSANLLDIHNQRLTQMDEDGIDFMVLSCVSPCIQGIPDPDDAAAMAIHVNDVLASSISNNTLRFGAFAALSMHNASVAAQELNRTVKELGFLGALVNDYQESGTDNNTLLFYDQPEYDVFWEMVTTLDVPVYFHPRGNVPIITEMLYAHAHWLSGPSQEYAATLSTHLLGLATNGVFDRFPTLKIISGHLGERIPSDLFRIDDQLARQVSQGMPMLRNVSSYWRTNFFETTSGNFATDILLLHNETIGLDRILYSIDYPFVPMLQATQWVNSLDSVLSPEELVQLKRGAAIKLLKLNED</sequence>
<keyword evidence="2 3" id="KW-0456">Lyase</keyword>
<evidence type="ECO:0000256" key="4">
    <source>
        <dbReference type="SAM" id="SignalP"/>
    </source>
</evidence>
<dbReference type="Pfam" id="PF04909">
    <property type="entry name" value="Amidohydro_2"/>
    <property type="match status" value="1"/>
</dbReference>
<dbReference type="AlphaFoldDB" id="A0AAW0CJ54"/>
<name>A0AAW0CJ54_9AGAR</name>
<evidence type="ECO:0000256" key="1">
    <source>
        <dbReference type="ARBA" id="ARBA00022793"/>
    </source>
</evidence>
<dbReference type="GO" id="GO:0016787">
    <property type="term" value="F:hydrolase activity"/>
    <property type="evidence" value="ECO:0007669"/>
    <property type="project" value="InterPro"/>
</dbReference>
<dbReference type="SUPFAM" id="SSF51556">
    <property type="entry name" value="Metallo-dependent hydrolases"/>
    <property type="match status" value="1"/>
</dbReference>
<comment type="similarity">
    <text evidence="3">Belongs to the metallo-dependent hydrolases superfamily.</text>
</comment>
<dbReference type="Gene3D" id="3.20.20.140">
    <property type="entry name" value="Metal-dependent hydrolases"/>
    <property type="match status" value="1"/>
</dbReference>
<accession>A0AAW0CJ54</accession>
<feature type="signal peptide" evidence="4">
    <location>
        <begin position="1"/>
        <end position="20"/>
    </location>
</feature>
<evidence type="ECO:0000259" key="5">
    <source>
        <dbReference type="Pfam" id="PF04909"/>
    </source>
</evidence>
<organism evidence="6 7">
    <name type="scientific">Paramarasmius palmivorus</name>
    <dbReference type="NCBI Taxonomy" id="297713"/>
    <lineage>
        <taxon>Eukaryota</taxon>
        <taxon>Fungi</taxon>
        <taxon>Dikarya</taxon>
        <taxon>Basidiomycota</taxon>
        <taxon>Agaricomycotina</taxon>
        <taxon>Agaricomycetes</taxon>
        <taxon>Agaricomycetidae</taxon>
        <taxon>Agaricales</taxon>
        <taxon>Marasmiineae</taxon>
        <taxon>Marasmiaceae</taxon>
        <taxon>Paramarasmius</taxon>
    </lineage>
</organism>
<proteinExistence type="inferred from homology"/>
<keyword evidence="7" id="KW-1185">Reference proteome</keyword>
<keyword evidence="1 3" id="KW-0210">Decarboxylase</keyword>
<keyword evidence="4" id="KW-0732">Signal</keyword>
<dbReference type="InterPro" id="IPR032466">
    <property type="entry name" value="Metal_Hydrolase"/>
</dbReference>
<reference evidence="6 7" key="1">
    <citation type="submission" date="2024-01" db="EMBL/GenBank/DDBJ databases">
        <title>A draft genome for a cacao thread blight-causing isolate of Paramarasmius palmivorus.</title>
        <authorList>
            <person name="Baruah I.K."/>
            <person name="Bukari Y."/>
            <person name="Amoako-Attah I."/>
            <person name="Meinhardt L.W."/>
            <person name="Bailey B.A."/>
            <person name="Cohen S.P."/>
        </authorList>
    </citation>
    <scope>NUCLEOTIDE SEQUENCE [LARGE SCALE GENOMIC DNA]</scope>
    <source>
        <strain evidence="6 7">GH-12</strain>
    </source>
</reference>